<keyword evidence="6 7" id="KW-0472">Membrane</keyword>
<evidence type="ECO:0000256" key="6">
    <source>
        <dbReference type="ARBA" id="ARBA00023136"/>
    </source>
</evidence>
<dbReference type="PANTHER" id="PTHR42810:SF2">
    <property type="entry name" value="PURINE PERMEASE C1399.01C-RELATED"/>
    <property type="match status" value="1"/>
</dbReference>
<dbReference type="PROSITE" id="PS01116">
    <property type="entry name" value="XANTH_URACIL_PERMASE"/>
    <property type="match status" value="1"/>
</dbReference>
<evidence type="ECO:0000256" key="3">
    <source>
        <dbReference type="ARBA" id="ARBA00022448"/>
    </source>
</evidence>
<sequence length="202" mass="21221">LLTTLIVAVFGKGIFRLVPIISGVLVGFGMSFYFGVVDTAKIAAAPWFALPHFTAPEFNWQAILFIVPVALAPAIEHIGGVIAVGSVTGRDYLKKPGLHRTLLGDGIATTAAGLFGGPPNTTYAEVTGAVMLTKNYNPKIMTWAAIFAISLAFIGKFGALLQSIPVPVMGGILCLLFGSIAAVGMNTLIRHKIDLGEARNLV</sequence>
<evidence type="ECO:0000256" key="5">
    <source>
        <dbReference type="ARBA" id="ARBA00022989"/>
    </source>
</evidence>
<reference evidence="8 9" key="1">
    <citation type="submission" date="2019-03" db="EMBL/GenBank/DDBJ databases">
        <title>Biocontrol and xenobiotic degradation properties of endophytic Pseudomonas fluorescens strain BRZ63.</title>
        <authorList>
            <person name="Chlebek D.A."/>
            <person name="Pinski A."/>
            <person name="Zur J.P."/>
            <person name="Michalska J."/>
            <person name="Hupert-Kocurek K.T."/>
        </authorList>
    </citation>
    <scope>NUCLEOTIDE SEQUENCE [LARGE SCALE GENOMIC DNA]</scope>
    <source>
        <strain evidence="8 9">BRZ63</strain>
    </source>
</reference>
<evidence type="ECO:0000313" key="9">
    <source>
        <dbReference type="Proteomes" id="UP000297322"/>
    </source>
</evidence>
<evidence type="ECO:0000256" key="1">
    <source>
        <dbReference type="ARBA" id="ARBA00004141"/>
    </source>
</evidence>
<dbReference type="AlphaFoldDB" id="A0A4Y9T786"/>
<gene>
    <name evidence="8" type="ORF">E4T65_29005</name>
</gene>
<dbReference type="Pfam" id="PF00860">
    <property type="entry name" value="Xan_ur_permease"/>
    <property type="match status" value="1"/>
</dbReference>
<proteinExistence type="inferred from homology"/>
<evidence type="ECO:0000256" key="4">
    <source>
        <dbReference type="ARBA" id="ARBA00022692"/>
    </source>
</evidence>
<comment type="similarity">
    <text evidence="2">Belongs to the nucleobase:cation symporter-2 (NCS2) (TC 2.A.40) family.</text>
</comment>
<dbReference type="GO" id="GO:0042907">
    <property type="term" value="F:xanthine transmembrane transporter activity"/>
    <property type="evidence" value="ECO:0007669"/>
    <property type="project" value="TreeGrafter"/>
</dbReference>
<feature type="transmembrane region" description="Helical" evidence="7">
    <location>
        <begin position="140"/>
        <end position="162"/>
    </location>
</feature>
<protein>
    <submittedName>
        <fullName evidence="8">Uracil permease</fullName>
    </submittedName>
</protein>
<dbReference type="PANTHER" id="PTHR42810">
    <property type="entry name" value="PURINE PERMEASE C1399.01C-RELATED"/>
    <property type="match status" value="1"/>
</dbReference>
<dbReference type="Proteomes" id="UP000297322">
    <property type="component" value="Unassembled WGS sequence"/>
</dbReference>
<dbReference type="InterPro" id="IPR006043">
    <property type="entry name" value="NCS2"/>
</dbReference>
<dbReference type="InterPro" id="IPR006042">
    <property type="entry name" value="Xan_ur_permease"/>
</dbReference>
<name>A0A4Y9T786_PSEFL</name>
<feature type="non-terminal residue" evidence="8">
    <location>
        <position position="1"/>
    </location>
</feature>
<evidence type="ECO:0000256" key="2">
    <source>
        <dbReference type="ARBA" id="ARBA00008821"/>
    </source>
</evidence>
<comment type="caution">
    <text evidence="8">The sequence shown here is derived from an EMBL/GenBank/DDBJ whole genome shotgun (WGS) entry which is preliminary data.</text>
</comment>
<dbReference type="GO" id="GO:0005886">
    <property type="term" value="C:plasma membrane"/>
    <property type="evidence" value="ECO:0007669"/>
    <property type="project" value="TreeGrafter"/>
</dbReference>
<feature type="transmembrane region" description="Helical" evidence="7">
    <location>
        <begin position="14"/>
        <end position="36"/>
    </location>
</feature>
<keyword evidence="5 7" id="KW-1133">Transmembrane helix</keyword>
<dbReference type="RefSeq" id="WP_317617131.1">
    <property type="nucleotide sequence ID" value="NZ_SPVI01000061.1"/>
</dbReference>
<dbReference type="EMBL" id="SPVI01000061">
    <property type="protein sequence ID" value="TFW38540.1"/>
    <property type="molecule type" value="Genomic_DNA"/>
</dbReference>
<evidence type="ECO:0000313" key="8">
    <source>
        <dbReference type="EMBL" id="TFW38540.1"/>
    </source>
</evidence>
<keyword evidence="4 7" id="KW-0812">Transmembrane</keyword>
<evidence type="ECO:0000256" key="7">
    <source>
        <dbReference type="SAM" id="Phobius"/>
    </source>
</evidence>
<keyword evidence="3" id="KW-0813">Transport</keyword>
<comment type="subcellular location">
    <subcellularLocation>
        <location evidence="1">Membrane</location>
        <topology evidence="1">Multi-pass membrane protein</topology>
    </subcellularLocation>
</comment>
<accession>A0A4Y9T786</accession>
<feature type="transmembrane region" description="Helical" evidence="7">
    <location>
        <begin position="168"/>
        <end position="189"/>
    </location>
</feature>
<feature type="non-terminal residue" evidence="8">
    <location>
        <position position="202"/>
    </location>
</feature>
<organism evidence="8 9">
    <name type="scientific">Pseudomonas fluorescens</name>
    <dbReference type="NCBI Taxonomy" id="294"/>
    <lineage>
        <taxon>Bacteria</taxon>
        <taxon>Pseudomonadati</taxon>
        <taxon>Pseudomonadota</taxon>
        <taxon>Gammaproteobacteria</taxon>
        <taxon>Pseudomonadales</taxon>
        <taxon>Pseudomonadaceae</taxon>
        <taxon>Pseudomonas</taxon>
    </lineage>
</organism>